<proteinExistence type="predicted"/>
<gene>
    <name evidence="1" type="ORF">M413DRAFT_348701</name>
</gene>
<name>A0A0C2Y2Y1_HEBCY</name>
<dbReference type="AlphaFoldDB" id="A0A0C2Y2Y1"/>
<accession>A0A0C2Y2Y1</accession>
<evidence type="ECO:0000313" key="2">
    <source>
        <dbReference type="Proteomes" id="UP000053424"/>
    </source>
</evidence>
<dbReference type="EMBL" id="KN831820">
    <property type="protein sequence ID" value="KIM35452.1"/>
    <property type="molecule type" value="Genomic_DNA"/>
</dbReference>
<organism evidence="1 2">
    <name type="scientific">Hebeloma cylindrosporum</name>
    <dbReference type="NCBI Taxonomy" id="76867"/>
    <lineage>
        <taxon>Eukaryota</taxon>
        <taxon>Fungi</taxon>
        <taxon>Dikarya</taxon>
        <taxon>Basidiomycota</taxon>
        <taxon>Agaricomycotina</taxon>
        <taxon>Agaricomycetes</taxon>
        <taxon>Agaricomycetidae</taxon>
        <taxon>Agaricales</taxon>
        <taxon>Agaricineae</taxon>
        <taxon>Hymenogastraceae</taxon>
        <taxon>Hebeloma</taxon>
    </lineage>
</organism>
<evidence type="ECO:0000313" key="1">
    <source>
        <dbReference type="EMBL" id="KIM35452.1"/>
    </source>
</evidence>
<dbReference type="Proteomes" id="UP000053424">
    <property type="component" value="Unassembled WGS sequence"/>
</dbReference>
<dbReference type="HOGENOM" id="CLU_1669582_0_0_1"/>
<sequence length="158" mass="17705">MELPGTISISLPYPIIFNCTKLSGLSSPSTRAFSVSSTCNLPIQSMIQLCAPLSRRHRSHNYYIGLSHIPQCLRSCNHVNRKHPWTLSISARFVFRKATQIGHTSRSTPSLSSCLALIIHPPLTFPCSLHFRSRSSLPPLFSCQAIGIELLPLKRHEW</sequence>
<reference evidence="1 2" key="1">
    <citation type="submission" date="2014-04" db="EMBL/GenBank/DDBJ databases">
        <authorList>
            <consortium name="DOE Joint Genome Institute"/>
            <person name="Kuo A."/>
            <person name="Gay G."/>
            <person name="Dore J."/>
            <person name="Kohler A."/>
            <person name="Nagy L.G."/>
            <person name="Floudas D."/>
            <person name="Copeland A."/>
            <person name="Barry K.W."/>
            <person name="Cichocki N."/>
            <person name="Veneault-Fourrey C."/>
            <person name="LaButti K."/>
            <person name="Lindquist E.A."/>
            <person name="Lipzen A."/>
            <person name="Lundell T."/>
            <person name="Morin E."/>
            <person name="Murat C."/>
            <person name="Sun H."/>
            <person name="Tunlid A."/>
            <person name="Henrissat B."/>
            <person name="Grigoriev I.V."/>
            <person name="Hibbett D.S."/>
            <person name="Martin F."/>
            <person name="Nordberg H.P."/>
            <person name="Cantor M.N."/>
            <person name="Hua S.X."/>
        </authorList>
    </citation>
    <scope>NUCLEOTIDE SEQUENCE [LARGE SCALE GENOMIC DNA]</scope>
    <source>
        <strain evidence="2">h7</strain>
    </source>
</reference>
<protein>
    <submittedName>
        <fullName evidence="1">Uncharacterized protein</fullName>
    </submittedName>
</protein>
<keyword evidence="2" id="KW-1185">Reference proteome</keyword>
<reference evidence="2" key="2">
    <citation type="submission" date="2015-01" db="EMBL/GenBank/DDBJ databases">
        <title>Evolutionary Origins and Diversification of the Mycorrhizal Mutualists.</title>
        <authorList>
            <consortium name="DOE Joint Genome Institute"/>
            <consortium name="Mycorrhizal Genomics Consortium"/>
            <person name="Kohler A."/>
            <person name="Kuo A."/>
            <person name="Nagy L.G."/>
            <person name="Floudas D."/>
            <person name="Copeland A."/>
            <person name="Barry K.W."/>
            <person name="Cichocki N."/>
            <person name="Veneault-Fourrey C."/>
            <person name="LaButti K."/>
            <person name="Lindquist E.A."/>
            <person name="Lipzen A."/>
            <person name="Lundell T."/>
            <person name="Morin E."/>
            <person name="Murat C."/>
            <person name="Riley R."/>
            <person name="Ohm R."/>
            <person name="Sun H."/>
            <person name="Tunlid A."/>
            <person name="Henrissat B."/>
            <person name="Grigoriev I.V."/>
            <person name="Hibbett D.S."/>
            <person name="Martin F."/>
        </authorList>
    </citation>
    <scope>NUCLEOTIDE SEQUENCE [LARGE SCALE GENOMIC DNA]</scope>
    <source>
        <strain evidence="2">h7</strain>
    </source>
</reference>